<dbReference type="AlphaFoldDB" id="A0A5C5GII6"/>
<dbReference type="InterPro" id="IPR027417">
    <property type="entry name" value="P-loop_NTPase"/>
</dbReference>
<sequence>MTGGKTMHVILSGCSGGGKSTLLAELARRGYATVPEPGRRIVQREQRSGGRALPWVDLAAFAREAVAMARADRAALTADAGPVFFDRGLIDAAVALEAATGAPVSETLAGDPPFHRTVFLTPPWRALFASDGERQHGFDEARAEYERLRAAFPALGYETVVLPEAGVAARADLVLEALGL</sequence>
<evidence type="ECO:0000259" key="1">
    <source>
        <dbReference type="Pfam" id="PF13521"/>
    </source>
</evidence>
<accession>A0A5C5GII6</accession>
<dbReference type="OrthoDB" id="5638848at2"/>
<organism evidence="2 3">
    <name type="scientific">Pelagovum pacificum</name>
    <dbReference type="NCBI Taxonomy" id="2588711"/>
    <lineage>
        <taxon>Bacteria</taxon>
        <taxon>Pseudomonadati</taxon>
        <taxon>Pseudomonadota</taxon>
        <taxon>Alphaproteobacteria</taxon>
        <taxon>Rhodobacterales</taxon>
        <taxon>Paracoccaceae</taxon>
        <taxon>Pelagovum</taxon>
    </lineage>
</organism>
<feature type="domain" description="NadR/Ttd14 AAA" evidence="1">
    <location>
        <begin position="9"/>
        <end position="170"/>
    </location>
</feature>
<evidence type="ECO:0000313" key="3">
    <source>
        <dbReference type="Proteomes" id="UP000314011"/>
    </source>
</evidence>
<protein>
    <submittedName>
        <fullName evidence="2">ATPase</fullName>
    </submittedName>
</protein>
<dbReference type="Proteomes" id="UP000314011">
    <property type="component" value="Unassembled WGS sequence"/>
</dbReference>
<dbReference type="InterPro" id="IPR038727">
    <property type="entry name" value="NadR/Ttd14_AAA_dom"/>
</dbReference>
<proteinExistence type="predicted"/>
<reference evidence="2 3" key="1">
    <citation type="submission" date="2019-06" db="EMBL/GenBank/DDBJ databases">
        <title>Genome of new Rhodobacteraceae sp. SM1903.</title>
        <authorList>
            <person name="Ren X."/>
        </authorList>
    </citation>
    <scope>NUCLEOTIDE SEQUENCE [LARGE SCALE GENOMIC DNA]</scope>
    <source>
        <strain evidence="2 3">SM1903</strain>
    </source>
</reference>
<keyword evidence="3" id="KW-1185">Reference proteome</keyword>
<dbReference type="Pfam" id="PF13521">
    <property type="entry name" value="AAA_28"/>
    <property type="match status" value="1"/>
</dbReference>
<evidence type="ECO:0000313" key="2">
    <source>
        <dbReference type="EMBL" id="TNY33246.1"/>
    </source>
</evidence>
<gene>
    <name evidence="2" type="ORF">FHY64_08225</name>
</gene>
<dbReference type="SUPFAM" id="SSF52540">
    <property type="entry name" value="P-loop containing nucleoside triphosphate hydrolases"/>
    <property type="match status" value="1"/>
</dbReference>
<dbReference type="EMBL" id="VFFF01000001">
    <property type="protein sequence ID" value="TNY33246.1"/>
    <property type="molecule type" value="Genomic_DNA"/>
</dbReference>
<dbReference type="Gene3D" id="3.40.50.300">
    <property type="entry name" value="P-loop containing nucleotide triphosphate hydrolases"/>
    <property type="match status" value="1"/>
</dbReference>
<name>A0A5C5GII6_9RHOB</name>
<comment type="caution">
    <text evidence="2">The sequence shown here is derived from an EMBL/GenBank/DDBJ whole genome shotgun (WGS) entry which is preliminary data.</text>
</comment>